<dbReference type="FunFam" id="3.40.50.300:FF:000776">
    <property type="entry name" value="Guanylate kinase 2"/>
    <property type="match status" value="1"/>
</dbReference>
<evidence type="ECO:0000256" key="1">
    <source>
        <dbReference type="ARBA" id="ARBA00005790"/>
    </source>
</evidence>
<evidence type="ECO:0000256" key="9">
    <source>
        <dbReference type="SAM" id="MobiDB-lite"/>
    </source>
</evidence>
<keyword evidence="6 11" id="KW-0418">Kinase</keyword>
<dbReference type="InterPro" id="IPR020590">
    <property type="entry name" value="Guanylate_kinase_CS"/>
</dbReference>
<dbReference type="GO" id="GO:0005524">
    <property type="term" value="F:ATP binding"/>
    <property type="evidence" value="ECO:0007669"/>
    <property type="project" value="UniProtKB-KW"/>
</dbReference>
<evidence type="ECO:0000313" key="11">
    <source>
        <dbReference type="EMBL" id="KAF1835121.1"/>
    </source>
</evidence>
<feature type="compositionally biased region" description="Low complexity" evidence="9">
    <location>
        <begin position="49"/>
        <end position="68"/>
    </location>
</feature>
<dbReference type="InterPro" id="IPR008144">
    <property type="entry name" value="Guanylate_kin-like_dom"/>
</dbReference>
<evidence type="ECO:0000256" key="4">
    <source>
        <dbReference type="ARBA" id="ARBA00022679"/>
    </source>
</evidence>
<sequence length="259" mass="28876">MPLTPARLSRSLLSEARSSRLPTPTLIHLTSPTRRFKNADLDTFRPFTTTTTTTMAPTTPSAPSASLTKHTPIVISGPSGAGKSTILKRLFDEYPDRFGFSISHTTRSPRGTEKDGVEYYFVSKDAFLRLVEEKGFVEHAQFGGNHYGTSVQAVNDIAEKGRVCILDIEMEGVKQVANHPTFPRPRFLFLQPPSMEVLEQRLRSRATDTEEAILKRLNQARVEMEFAHSGQAPHDKIVVNDDLETAYQEAKQFVVGNEA</sequence>
<protein>
    <recommendedName>
        <fullName evidence="3">Guanylate kinase</fullName>
        <ecNumber evidence="2">2.7.4.8</ecNumber>
    </recommendedName>
    <alternativeName>
        <fullName evidence="8">GMP kinase</fullName>
    </alternativeName>
</protein>
<evidence type="ECO:0000256" key="8">
    <source>
        <dbReference type="ARBA" id="ARBA00030128"/>
    </source>
</evidence>
<dbReference type="CDD" id="cd00071">
    <property type="entry name" value="GMPK"/>
    <property type="match status" value="1"/>
</dbReference>
<evidence type="ECO:0000256" key="6">
    <source>
        <dbReference type="ARBA" id="ARBA00022777"/>
    </source>
</evidence>
<organism evidence="11 12">
    <name type="scientific">Decorospora gaudefroyi</name>
    <dbReference type="NCBI Taxonomy" id="184978"/>
    <lineage>
        <taxon>Eukaryota</taxon>
        <taxon>Fungi</taxon>
        <taxon>Dikarya</taxon>
        <taxon>Ascomycota</taxon>
        <taxon>Pezizomycotina</taxon>
        <taxon>Dothideomycetes</taxon>
        <taxon>Pleosporomycetidae</taxon>
        <taxon>Pleosporales</taxon>
        <taxon>Pleosporineae</taxon>
        <taxon>Pleosporaceae</taxon>
        <taxon>Decorospora</taxon>
    </lineage>
</organism>
<evidence type="ECO:0000256" key="7">
    <source>
        <dbReference type="ARBA" id="ARBA00022840"/>
    </source>
</evidence>
<dbReference type="PROSITE" id="PS00856">
    <property type="entry name" value="GUANYLATE_KINASE_1"/>
    <property type="match status" value="1"/>
</dbReference>
<dbReference type="GO" id="GO:0004385">
    <property type="term" value="F:GMP kinase activity"/>
    <property type="evidence" value="ECO:0007669"/>
    <property type="project" value="UniProtKB-EC"/>
</dbReference>
<reference evidence="11" key="1">
    <citation type="submission" date="2020-01" db="EMBL/GenBank/DDBJ databases">
        <authorList>
            <consortium name="DOE Joint Genome Institute"/>
            <person name="Haridas S."/>
            <person name="Albert R."/>
            <person name="Binder M."/>
            <person name="Bloem J."/>
            <person name="Labutti K."/>
            <person name="Salamov A."/>
            <person name="Andreopoulos B."/>
            <person name="Baker S.E."/>
            <person name="Barry K."/>
            <person name="Bills G."/>
            <person name="Bluhm B.H."/>
            <person name="Cannon C."/>
            <person name="Castanera R."/>
            <person name="Culley D.E."/>
            <person name="Daum C."/>
            <person name="Ezra D."/>
            <person name="Gonzalez J.B."/>
            <person name="Henrissat B."/>
            <person name="Kuo A."/>
            <person name="Liang C."/>
            <person name="Lipzen A."/>
            <person name="Lutzoni F."/>
            <person name="Magnuson J."/>
            <person name="Mondo S."/>
            <person name="Nolan M."/>
            <person name="Ohm R."/>
            <person name="Pangilinan J."/>
            <person name="Park H.-J."/>
            <person name="Ramirez L."/>
            <person name="Alfaro M."/>
            <person name="Sun H."/>
            <person name="Tritt A."/>
            <person name="Yoshinaga Y."/>
            <person name="Zwiers L.-H."/>
            <person name="Turgeon B.G."/>
            <person name="Goodwin S.B."/>
            <person name="Spatafora J.W."/>
            <person name="Crous P.W."/>
            <person name="Grigoriev I.V."/>
        </authorList>
    </citation>
    <scope>NUCLEOTIDE SEQUENCE</scope>
    <source>
        <strain evidence="11">P77</strain>
    </source>
</reference>
<evidence type="ECO:0000259" key="10">
    <source>
        <dbReference type="PROSITE" id="PS50052"/>
    </source>
</evidence>
<proteinExistence type="inferred from homology"/>
<dbReference type="GO" id="GO:0005829">
    <property type="term" value="C:cytosol"/>
    <property type="evidence" value="ECO:0007669"/>
    <property type="project" value="TreeGrafter"/>
</dbReference>
<evidence type="ECO:0000313" key="12">
    <source>
        <dbReference type="Proteomes" id="UP000800040"/>
    </source>
</evidence>
<dbReference type="SMART" id="SM00072">
    <property type="entry name" value="GuKc"/>
    <property type="match status" value="1"/>
</dbReference>
<dbReference type="NCBIfam" id="TIGR03263">
    <property type="entry name" value="guanyl_kin"/>
    <property type="match status" value="1"/>
</dbReference>
<dbReference type="Proteomes" id="UP000800040">
    <property type="component" value="Unassembled WGS sequence"/>
</dbReference>
<dbReference type="EMBL" id="ML975292">
    <property type="protein sequence ID" value="KAF1835121.1"/>
    <property type="molecule type" value="Genomic_DNA"/>
</dbReference>
<evidence type="ECO:0000256" key="2">
    <source>
        <dbReference type="ARBA" id="ARBA00012961"/>
    </source>
</evidence>
<accession>A0A6A5KH77</accession>
<keyword evidence="7" id="KW-0067">ATP-binding</keyword>
<dbReference type="Pfam" id="PF00625">
    <property type="entry name" value="Guanylate_kin"/>
    <property type="match status" value="1"/>
</dbReference>
<dbReference type="SUPFAM" id="SSF52540">
    <property type="entry name" value="P-loop containing nucleoside triphosphate hydrolases"/>
    <property type="match status" value="1"/>
</dbReference>
<keyword evidence="5" id="KW-0547">Nucleotide-binding</keyword>
<gene>
    <name evidence="11" type="ORF">BDW02DRAFT_568406</name>
</gene>
<dbReference type="OrthoDB" id="6334211at2759"/>
<name>A0A6A5KH77_9PLEO</name>
<dbReference type="InterPro" id="IPR017665">
    <property type="entry name" value="Guanylate_kinase"/>
</dbReference>
<comment type="similarity">
    <text evidence="1">Belongs to the guanylate kinase family.</text>
</comment>
<dbReference type="PROSITE" id="PS50052">
    <property type="entry name" value="GUANYLATE_KINASE_2"/>
    <property type="match status" value="1"/>
</dbReference>
<keyword evidence="4" id="KW-0808">Transferase</keyword>
<dbReference type="PANTHER" id="PTHR23117:SF13">
    <property type="entry name" value="GUANYLATE KINASE"/>
    <property type="match status" value="1"/>
</dbReference>
<dbReference type="Gene3D" id="3.40.50.300">
    <property type="entry name" value="P-loop containing nucleotide triphosphate hydrolases"/>
    <property type="match status" value="1"/>
</dbReference>
<dbReference type="InterPro" id="IPR008145">
    <property type="entry name" value="GK/Ca_channel_bsu"/>
</dbReference>
<feature type="region of interest" description="Disordered" evidence="9">
    <location>
        <begin position="49"/>
        <end position="74"/>
    </location>
</feature>
<keyword evidence="12" id="KW-1185">Reference proteome</keyword>
<feature type="domain" description="Guanylate kinase-like" evidence="10">
    <location>
        <begin position="70"/>
        <end position="255"/>
    </location>
</feature>
<evidence type="ECO:0000256" key="5">
    <source>
        <dbReference type="ARBA" id="ARBA00022741"/>
    </source>
</evidence>
<evidence type="ECO:0000256" key="3">
    <source>
        <dbReference type="ARBA" id="ARBA00016296"/>
    </source>
</evidence>
<dbReference type="InterPro" id="IPR027417">
    <property type="entry name" value="P-loop_NTPase"/>
</dbReference>
<dbReference type="EC" id="2.7.4.8" evidence="2"/>
<dbReference type="PANTHER" id="PTHR23117">
    <property type="entry name" value="GUANYLATE KINASE-RELATED"/>
    <property type="match status" value="1"/>
</dbReference>
<dbReference type="AlphaFoldDB" id="A0A6A5KH77"/>